<gene>
    <name evidence="2" type="ORF">SELMODRAFT_424607</name>
</gene>
<dbReference type="EMBL" id="GL377633">
    <property type="protein sequence ID" value="EFJ13395.1"/>
    <property type="molecule type" value="Genomic_DNA"/>
</dbReference>
<dbReference type="AlphaFoldDB" id="D8SQG5"/>
<keyword evidence="1" id="KW-0472">Membrane</keyword>
<sequence>MEAERERRLSRRISGIVIAAAKAVSKLTEGKAEYVVLCLIISHLLVLIFQGSSQEQWTHVRKFDLDFADATLTLFYTADAYFMTLVVFGTYLLINVFIAGISGVFLRMLLKKSRQPNQVTFYNATVMANVLKDDIIKDDERNKRWHIRFINRSKKMHRDVIRAVSRTRSSVKAAFQATSFRFSRQFSMAGGSRRFSRTYSRALSRSVTMGMRAAMDLSHKSRAIVENPNFNRGVLLAVTINIIILCLYKYGMSNDLLYTLCTSDGFSFWNFFLTSLTW</sequence>
<keyword evidence="3" id="KW-1185">Reference proteome</keyword>
<name>D8SQG5_SELML</name>
<dbReference type="HOGENOM" id="CLU_1002568_0_0_1"/>
<keyword evidence="1" id="KW-0812">Transmembrane</keyword>
<evidence type="ECO:0000313" key="2">
    <source>
        <dbReference type="EMBL" id="EFJ13395.1"/>
    </source>
</evidence>
<dbReference type="InParanoid" id="D8SQG5"/>
<evidence type="ECO:0000313" key="3">
    <source>
        <dbReference type="Proteomes" id="UP000001514"/>
    </source>
</evidence>
<feature type="transmembrane region" description="Helical" evidence="1">
    <location>
        <begin position="230"/>
        <end position="250"/>
    </location>
</feature>
<proteinExistence type="predicted"/>
<keyword evidence="1" id="KW-1133">Transmembrane helix</keyword>
<evidence type="ECO:0000256" key="1">
    <source>
        <dbReference type="SAM" id="Phobius"/>
    </source>
</evidence>
<accession>D8SQG5</accession>
<feature type="transmembrane region" description="Helical" evidence="1">
    <location>
        <begin position="34"/>
        <end position="52"/>
    </location>
</feature>
<feature type="transmembrane region" description="Helical" evidence="1">
    <location>
        <begin position="80"/>
        <end position="106"/>
    </location>
</feature>
<protein>
    <submittedName>
        <fullName evidence="2">Uncharacterized protein</fullName>
    </submittedName>
</protein>
<dbReference type="Proteomes" id="UP000001514">
    <property type="component" value="Unassembled WGS sequence"/>
</dbReference>
<reference evidence="2 3" key="1">
    <citation type="journal article" date="2011" name="Science">
        <title>The Selaginella genome identifies genetic changes associated with the evolution of vascular plants.</title>
        <authorList>
            <person name="Banks J.A."/>
            <person name="Nishiyama T."/>
            <person name="Hasebe M."/>
            <person name="Bowman J.L."/>
            <person name="Gribskov M."/>
            <person name="dePamphilis C."/>
            <person name="Albert V.A."/>
            <person name="Aono N."/>
            <person name="Aoyama T."/>
            <person name="Ambrose B.A."/>
            <person name="Ashton N.W."/>
            <person name="Axtell M.J."/>
            <person name="Barker E."/>
            <person name="Barker M.S."/>
            <person name="Bennetzen J.L."/>
            <person name="Bonawitz N.D."/>
            <person name="Chapple C."/>
            <person name="Cheng C."/>
            <person name="Correa L.G."/>
            <person name="Dacre M."/>
            <person name="DeBarry J."/>
            <person name="Dreyer I."/>
            <person name="Elias M."/>
            <person name="Engstrom E.M."/>
            <person name="Estelle M."/>
            <person name="Feng L."/>
            <person name="Finet C."/>
            <person name="Floyd S.K."/>
            <person name="Frommer W.B."/>
            <person name="Fujita T."/>
            <person name="Gramzow L."/>
            <person name="Gutensohn M."/>
            <person name="Harholt J."/>
            <person name="Hattori M."/>
            <person name="Heyl A."/>
            <person name="Hirai T."/>
            <person name="Hiwatashi Y."/>
            <person name="Ishikawa M."/>
            <person name="Iwata M."/>
            <person name="Karol K.G."/>
            <person name="Koehler B."/>
            <person name="Kolukisaoglu U."/>
            <person name="Kubo M."/>
            <person name="Kurata T."/>
            <person name="Lalonde S."/>
            <person name="Li K."/>
            <person name="Li Y."/>
            <person name="Litt A."/>
            <person name="Lyons E."/>
            <person name="Manning G."/>
            <person name="Maruyama T."/>
            <person name="Michael T.P."/>
            <person name="Mikami K."/>
            <person name="Miyazaki S."/>
            <person name="Morinaga S."/>
            <person name="Murata T."/>
            <person name="Mueller-Roeber B."/>
            <person name="Nelson D.R."/>
            <person name="Obara M."/>
            <person name="Oguri Y."/>
            <person name="Olmstead R.G."/>
            <person name="Onodera N."/>
            <person name="Petersen B.L."/>
            <person name="Pils B."/>
            <person name="Prigge M."/>
            <person name="Rensing S.A."/>
            <person name="Riano-Pachon D.M."/>
            <person name="Roberts A.W."/>
            <person name="Sato Y."/>
            <person name="Scheller H.V."/>
            <person name="Schulz B."/>
            <person name="Schulz C."/>
            <person name="Shakirov E.V."/>
            <person name="Shibagaki N."/>
            <person name="Shinohara N."/>
            <person name="Shippen D.E."/>
            <person name="Soerensen I."/>
            <person name="Sotooka R."/>
            <person name="Sugimoto N."/>
            <person name="Sugita M."/>
            <person name="Sumikawa N."/>
            <person name="Tanurdzic M."/>
            <person name="Theissen G."/>
            <person name="Ulvskov P."/>
            <person name="Wakazuki S."/>
            <person name="Weng J.K."/>
            <person name="Willats W.W."/>
            <person name="Wipf D."/>
            <person name="Wolf P.G."/>
            <person name="Yang L."/>
            <person name="Zimmer A.D."/>
            <person name="Zhu Q."/>
            <person name="Mitros T."/>
            <person name="Hellsten U."/>
            <person name="Loque D."/>
            <person name="Otillar R."/>
            <person name="Salamov A."/>
            <person name="Schmutz J."/>
            <person name="Shapiro H."/>
            <person name="Lindquist E."/>
            <person name="Lucas S."/>
            <person name="Rokhsar D."/>
            <person name="Grigoriev I.V."/>
        </authorList>
    </citation>
    <scope>NUCLEOTIDE SEQUENCE [LARGE SCALE GENOMIC DNA]</scope>
</reference>
<dbReference type="Gramene" id="EFJ13395">
    <property type="protein sequence ID" value="EFJ13395"/>
    <property type="gene ID" value="SELMODRAFT_424607"/>
</dbReference>
<organism evidence="3">
    <name type="scientific">Selaginella moellendorffii</name>
    <name type="common">Spikemoss</name>
    <dbReference type="NCBI Taxonomy" id="88036"/>
    <lineage>
        <taxon>Eukaryota</taxon>
        <taxon>Viridiplantae</taxon>
        <taxon>Streptophyta</taxon>
        <taxon>Embryophyta</taxon>
        <taxon>Tracheophyta</taxon>
        <taxon>Lycopodiopsida</taxon>
        <taxon>Selaginellales</taxon>
        <taxon>Selaginellaceae</taxon>
        <taxon>Selaginella</taxon>
    </lineage>
</organism>
<dbReference type="KEGG" id="smo:SELMODRAFT_424607"/>